<gene>
    <name evidence="2" type="ORF">HG66A1_16370</name>
</gene>
<keyword evidence="1" id="KW-0812">Transmembrane</keyword>
<protein>
    <submittedName>
        <fullName evidence="2">Uncharacterized protein</fullName>
    </submittedName>
</protein>
<proteinExistence type="predicted"/>
<feature type="transmembrane region" description="Helical" evidence="1">
    <location>
        <begin position="12"/>
        <end position="30"/>
    </location>
</feature>
<accession>A0A517PKG8</accession>
<name>A0A517PKG8_9PLAN</name>
<keyword evidence="1" id="KW-1133">Transmembrane helix</keyword>
<dbReference type="EMBL" id="CP036266">
    <property type="protein sequence ID" value="QDT19869.1"/>
    <property type="molecule type" value="Genomic_DNA"/>
</dbReference>
<evidence type="ECO:0000256" key="1">
    <source>
        <dbReference type="SAM" id="Phobius"/>
    </source>
</evidence>
<reference evidence="2 3" key="1">
    <citation type="submission" date="2019-02" db="EMBL/GenBank/DDBJ databases">
        <title>Deep-cultivation of Planctomycetes and their phenomic and genomic characterization uncovers novel biology.</title>
        <authorList>
            <person name="Wiegand S."/>
            <person name="Jogler M."/>
            <person name="Boedeker C."/>
            <person name="Pinto D."/>
            <person name="Vollmers J."/>
            <person name="Rivas-Marin E."/>
            <person name="Kohn T."/>
            <person name="Peeters S.H."/>
            <person name="Heuer A."/>
            <person name="Rast P."/>
            <person name="Oberbeckmann S."/>
            <person name="Bunk B."/>
            <person name="Jeske O."/>
            <person name="Meyerdierks A."/>
            <person name="Storesund J.E."/>
            <person name="Kallscheuer N."/>
            <person name="Luecker S."/>
            <person name="Lage O.M."/>
            <person name="Pohl T."/>
            <person name="Merkel B.J."/>
            <person name="Hornburger P."/>
            <person name="Mueller R.-W."/>
            <person name="Bruemmer F."/>
            <person name="Labrenz M."/>
            <person name="Spormann A.M."/>
            <person name="Op den Camp H."/>
            <person name="Overmann J."/>
            <person name="Amann R."/>
            <person name="Jetten M.S.M."/>
            <person name="Mascher T."/>
            <person name="Medema M.H."/>
            <person name="Devos D.P."/>
            <person name="Kaster A.-K."/>
            <person name="Ovreas L."/>
            <person name="Rohde M."/>
            <person name="Galperin M.Y."/>
            <person name="Jogler C."/>
        </authorList>
    </citation>
    <scope>NUCLEOTIDE SEQUENCE [LARGE SCALE GENOMIC DNA]</scope>
    <source>
        <strain evidence="2 3">HG66A1</strain>
    </source>
</reference>
<keyword evidence="3" id="KW-1185">Reference proteome</keyword>
<dbReference type="RefSeq" id="WP_145181854.1">
    <property type="nucleotide sequence ID" value="NZ_CP036266.1"/>
</dbReference>
<evidence type="ECO:0000313" key="2">
    <source>
        <dbReference type="EMBL" id="QDT19869.1"/>
    </source>
</evidence>
<keyword evidence="1" id="KW-0472">Membrane</keyword>
<dbReference type="AlphaFoldDB" id="A0A517PKG8"/>
<evidence type="ECO:0000313" key="3">
    <source>
        <dbReference type="Proteomes" id="UP000320421"/>
    </source>
</evidence>
<sequence length="134" mass="14840">MAEDQEKITDSKFSSTIGAAFIMGLIGLLYQSYYKTDKPTVVKDFIAGFDTISDAETDFLIGLSTSELRQRLGKPDNVKFSARNYPVPQTSVTSETKPDETWVYFGKVNHKASGTKMSLTCDIRDGKCIAAKSY</sequence>
<dbReference type="Proteomes" id="UP000320421">
    <property type="component" value="Chromosome"/>
</dbReference>
<organism evidence="2 3">
    <name type="scientific">Gimesia chilikensis</name>
    <dbReference type="NCBI Taxonomy" id="2605989"/>
    <lineage>
        <taxon>Bacteria</taxon>
        <taxon>Pseudomonadati</taxon>
        <taxon>Planctomycetota</taxon>
        <taxon>Planctomycetia</taxon>
        <taxon>Planctomycetales</taxon>
        <taxon>Planctomycetaceae</taxon>
        <taxon>Gimesia</taxon>
    </lineage>
</organism>